<dbReference type="AlphaFoldDB" id="A0A8S0W5J4"/>
<dbReference type="Pfam" id="PF11563">
    <property type="entry name" value="Protoglobin"/>
    <property type="match status" value="1"/>
</dbReference>
<dbReference type="PANTHER" id="PTHR42071">
    <property type="entry name" value="PROTOGLOBIN DOMAIN-CONTAINING PROTEIN"/>
    <property type="match status" value="1"/>
</dbReference>
<dbReference type="InterPro" id="IPR012292">
    <property type="entry name" value="Globin/Proto"/>
</dbReference>
<dbReference type="InterPro" id="IPR044398">
    <property type="entry name" value="Globin-sensor_dom"/>
</dbReference>
<protein>
    <recommendedName>
        <fullName evidence="1">Globin-sensor domain-containing protein</fullName>
    </recommendedName>
</protein>
<dbReference type="Gene3D" id="1.10.490.10">
    <property type="entry name" value="Globins"/>
    <property type="match status" value="1"/>
</dbReference>
<dbReference type="PANTHER" id="PTHR42071:SF1">
    <property type="entry name" value="GLOBIN-SENSOR DOMAIN-CONTAINING PROTEIN"/>
    <property type="match status" value="1"/>
</dbReference>
<reference evidence="2 3" key="1">
    <citation type="submission" date="2020-01" db="EMBL/GenBank/DDBJ databases">
        <authorList>
            <person name="Gupta K D."/>
        </authorList>
    </citation>
    <scope>NUCLEOTIDE SEQUENCE [LARGE SCALE GENOMIC DNA]</scope>
</reference>
<evidence type="ECO:0000259" key="1">
    <source>
        <dbReference type="Pfam" id="PF11563"/>
    </source>
</evidence>
<dbReference type="EMBL" id="CACVBS010000107">
    <property type="protein sequence ID" value="CAA7271366.1"/>
    <property type="molecule type" value="Genomic_DNA"/>
</dbReference>
<keyword evidence="3" id="KW-1185">Reference proteome</keyword>
<organism evidence="2 3">
    <name type="scientific">Cyclocybe aegerita</name>
    <name type="common">Black poplar mushroom</name>
    <name type="synonym">Agrocybe aegerita</name>
    <dbReference type="NCBI Taxonomy" id="1973307"/>
    <lineage>
        <taxon>Eukaryota</taxon>
        <taxon>Fungi</taxon>
        <taxon>Dikarya</taxon>
        <taxon>Basidiomycota</taxon>
        <taxon>Agaricomycotina</taxon>
        <taxon>Agaricomycetes</taxon>
        <taxon>Agaricomycetidae</taxon>
        <taxon>Agaricales</taxon>
        <taxon>Agaricineae</taxon>
        <taxon>Bolbitiaceae</taxon>
        <taxon>Cyclocybe</taxon>
    </lineage>
</organism>
<gene>
    <name evidence="2" type="ORF">AAE3_LOCUS13611</name>
</gene>
<evidence type="ECO:0000313" key="2">
    <source>
        <dbReference type="EMBL" id="CAA7271366.1"/>
    </source>
</evidence>
<feature type="domain" description="Globin-sensor" evidence="1">
    <location>
        <begin position="14"/>
        <end position="183"/>
    </location>
</feature>
<dbReference type="GO" id="GO:0020037">
    <property type="term" value="F:heme binding"/>
    <property type="evidence" value="ECO:0007669"/>
    <property type="project" value="InterPro"/>
</dbReference>
<name>A0A8S0W5J4_CYCAE</name>
<dbReference type="GO" id="GO:0019825">
    <property type="term" value="F:oxygen binding"/>
    <property type="evidence" value="ECO:0007669"/>
    <property type="project" value="InterPro"/>
</dbReference>
<sequence length="190" mass="21118">MYHVNAASLEDVHTRVDYLRTFINFTADDAAALHAAKDVVAPLVPAIVDTVYIKLLLFDITASAFLPRQTGYTGNAPAKLDDLTLEHPQVKFRKDFLNGYLVKLVTMDYAKPESWAYLDKVGLIHTGAVGFKHRISKPALWVEYIHCAILLGLVEDILIDTVISHPTLDMPSKTAISRAVNKVPLFPSFL</sequence>
<evidence type="ECO:0000313" key="3">
    <source>
        <dbReference type="Proteomes" id="UP000467700"/>
    </source>
</evidence>
<accession>A0A8S0W5J4</accession>
<dbReference type="Proteomes" id="UP000467700">
    <property type="component" value="Unassembled WGS sequence"/>
</dbReference>
<comment type="caution">
    <text evidence="2">The sequence shown here is derived from an EMBL/GenBank/DDBJ whole genome shotgun (WGS) entry which is preliminary data.</text>
</comment>
<proteinExistence type="predicted"/>
<dbReference type="OrthoDB" id="10027058at2759"/>